<comment type="caution">
    <text evidence="1">The sequence shown here is derived from an EMBL/GenBank/DDBJ whole genome shotgun (WGS) entry which is preliminary data.</text>
</comment>
<name>A0ABU0HPT4_9HYPH</name>
<evidence type="ECO:0000313" key="2">
    <source>
        <dbReference type="Proteomes" id="UP001236369"/>
    </source>
</evidence>
<organism evidence="1 2">
    <name type="scientific">Methylobacterium persicinum</name>
    <dbReference type="NCBI Taxonomy" id="374426"/>
    <lineage>
        <taxon>Bacteria</taxon>
        <taxon>Pseudomonadati</taxon>
        <taxon>Pseudomonadota</taxon>
        <taxon>Alphaproteobacteria</taxon>
        <taxon>Hyphomicrobiales</taxon>
        <taxon>Methylobacteriaceae</taxon>
        <taxon>Methylobacterium</taxon>
    </lineage>
</organism>
<reference evidence="1 2" key="1">
    <citation type="submission" date="2023-07" db="EMBL/GenBank/DDBJ databases">
        <title>Genomic Encyclopedia of Type Strains, Phase IV (KMG-IV): sequencing the most valuable type-strain genomes for metagenomic binning, comparative biology and taxonomic classification.</title>
        <authorList>
            <person name="Goeker M."/>
        </authorList>
    </citation>
    <scope>NUCLEOTIDE SEQUENCE [LARGE SCALE GENOMIC DNA]</scope>
    <source>
        <strain evidence="1 2">DSM 19562</strain>
    </source>
</reference>
<accession>A0ABU0HPT4</accession>
<dbReference type="Proteomes" id="UP001236369">
    <property type="component" value="Unassembled WGS sequence"/>
</dbReference>
<sequence>MSFLARTVVRGLASAPHLANRIGRALNRSVAGRYEEQRLRFERTGSGGLL</sequence>
<protein>
    <submittedName>
        <fullName evidence="1">Uncharacterized protein</fullName>
    </submittedName>
</protein>
<dbReference type="EMBL" id="JAUSVV010000011">
    <property type="protein sequence ID" value="MDQ0444335.1"/>
    <property type="molecule type" value="Genomic_DNA"/>
</dbReference>
<proteinExistence type="predicted"/>
<keyword evidence="2" id="KW-1185">Reference proteome</keyword>
<dbReference type="RefSeq" id="WP_238247321.1">
    <property type="nucleotide sequence ID" value="NZ_BPQX01000007.1"/>
</dbReference>
<gene>
    <name evidence="1" type="ORF">QO016_003845</name>
</gene>
<evidence type="ECO:0000313" key="1">
    <source>
        <dbReference type="EMBL" id="MDQ0444335.1"/>
    </source>
</evidence>